<dbReference type="Pfam" id="PF01478">
    <property type="entry name" value="Peptidase_A24"/>
    <property type="match status" value="1"/>
</dbReference>
<dbReference type="GO" id="GO:0005886">
    <property type="term" value="C:plasma membrane"/>
    <property type="evidence" value="ECO:0007669"/>
    <property type="project" value="TreeGrafter"/>
</dbReference>
<evidence type="ECO:0000313" key="4">
    <source>
        <dbReference type="EMBL" id="QVL34892.1"/>
    </source>
</evidence>
<dbReference type="InterPro" id="IPR000045">
    <property type="entry name" value="Prepilin_IV_endopep_pep"/>
</dbReference>
<feature type="transmembrane region" description="Helical" evidence="2">
    <location>
        <begin position="32"/>
        <end position="53"/>
    </location>
</feature>
<evidence type="ECO:0000313" key="5">
    <source>
        <dbReference type="Proteomes" id="UP000676194"/>
    </source>
</evidence>
<feature type="transmembrane region" description="Helical" evidence="2">
    <location>
        <begin position="65"/>
        <end position="83"/>
    </location>
</feature>
<accession>A0A8E6BBJ3</accession>
<dbReference type="KEGG" id="tsph:KIH39_09860"/>
<feature type="transmembrane region" description="Helical" evidence="2">
    <location>
        <begin position="168"/>
        <end position="190"/>
    </location>
</feature>
<keyword evidence="2" id="KW-0472">Membrane</keyword>
<proteinExistence type="inferred from homology"/>
<dbReference type="PANTHER" id="PTHR30487:SF0">
    <property type="entry name" value="PREPILIN LEADER PEPTIDASE_N-METHYLTRANSFERASE-RELATED"/>
    <property type="match status" value="1"/>
</dbReference>
<gene>
    <name evidence="4" type="ORF">KIH39_09860</name>
</gene>
<dbReference type="Proteomes" id="UP000676194">
    <property type="component" value="Chromosome"/>
</dbReference>
<feature type="transmembrane region" description="Helical" evidence="2">
    <location>
        <begin position="233"/>
        <end position="252"/>
    </location>
</feature>
<dbReference type="GO" id="GO:0006465">
    <property type="term" value="P:signal peptide processing"/>
    <property type="evidence" value="ECO:0007669"/>
    <property type="project" value="TreeGrafter"/>
</dbReference>
<keyword evidence="2" id="KW-1133">Transmembrane helix</keyword>
<dbReference type="Gene3D" id="1.20.120.1220">
    <property type="match status" value="1"/>
</dbReference>
<sequence>MTATNVTSLPVAQKSVDDGTIDRAFVLQMAQVPFIAAILVFCAWIGHTVWASVASPNSSLMNHGPIIVVCLGMILAAIIDGWAFKVPNWLTLSLVVSGWVLGGLHDLNMSFDAGRGGFGSALIGTGIGFICLFPMLAIGGMGQGDVKMQMGFGSWIGAFYGYQEAIPMVFYAFAAGAIVGGVFALVMMALRRNIHKNLSNFKEIGTDLKVLVTHGPSKAAERANERRSSWVRLPYGVPLCVGFLGYLTYLYMTNAMPTWTVG</sequence>
<dbReference type="InterPro" id="IPR050882">
    <property type="entry name" value="Prepilin_peptidase/N-MTase"/>
</dbReference>
<feature type="domain" description="Prepilin type IV endopeptidase peptidase" evidence="3">
    <location>
        <begin position="67"/>
        <end position="180"/>
    </location>
</feature>
<evidence type="ECO:0000256" key="1">
    <source>
        <dbReference type="ARBA" id="ARBA00005801"/>
    </source>
</evidence>
<evidence type="ECO:0000256" key="2">
    <source>
        <dbReference type="SAM" id="Phobius"/>
    </source>
</evidence>
<dbReference type="AlphaFoldDB" id="A0A8E6BBJ3"/>
<feature type="transmembrane region" description="Helical" evidence="2">
    <location>
        <begin position="89"/>
        <end position="107"/>
    </location>
</feature>
<comment type="similarity">
    <text evidence="1">Belongs to the peptidase A24 family.</text>
</comment>
<organism evidence="4 5">
    <name type="scientific">Telmatocola sphagniphila</name>
    <dbReference type="NCBI Taxonomy" id="1123043"/>
    <lineage>
        <taxon>Bacteria</taxon>
        <taxon>Pseudomonadati</taxon>
        <taxon>Planctomycetota</taxon>
        <taxon>Planctomycetia</taxon>
        <taxon>Gemmatales</taxon>
        <taxon>Gemmataceae</taxon>
    </lineage>
</organism>
<dbReference type="GO" id="GO:0004190">
    <property type="term" value="F:aspartic-type endopeptidase activity"/>
    <property type="evidence" value="ECO:0007669"/>
    <property type="project" value="InterPro"/>
</dbReference>
<name>A0A8E6BBJ3_9BACT</name>
<dbReference type="PANTHER" id="PTHR30487">
    <property type="entry name" value="TYPE 4 PREPILIN-LIKE PROTEINS LEADER PEPTIDE-PROCESSING ENZYME"/>
    <property type="match status" value="1"/>
</dbReference>
<reference evidence="4" key="1">
    <citation type="submission" date="2021-05" db="EMBL/GenBank/DDBJ databases">
        <title>Complete genome sequence of the cellulolytic planctomycete Telmatocola sphagniphila SP2T and characterization of the first cellulase from planctomycetes.</title>
        <authorList>
            <person name="Rakitin A.L."/>
            <person name="Beletsky A.V."/>
            <person name="Naumoff D.G."/>
            <person name="Kulichevskaya I.S."/>
            <person name="Mardanov A.V."/>
            <person name="Ravin N.V."/>
            <person name="Dedysh S.N."/>
        </authorList>
    </citation>
    <scope>NUCLEOTIDE SEQUENCE</scope>
    <source>
        <strain evidence="4">SP2T</strain>
    </source>
</reference>
<protein>
    <submittedName>
        <fullName evidence="4">Prepilin peptidase</fullName>
    </submittedName>
</protein>
<keyword evidence="2" id="KW-0812">Transmembrane</keyword>
<feature type="transmembrane region" description="Helical" evidence="2">
    <location>
        <begin position="119"/>
        <end position="141"/>
    </location>
</feature>
<evidence type="ECO:0000259" key="3">
    <source>
        <dbReference type="Pfam" id="PF01478"/>
    </source>
</evidence>
<keyword evidence="5" id="KW-1185">Reference proteome</keyword>
<dbReference type="EMBL" id="CP074694">
    <property type="protein sequence ID" value="QVL34892.1"/>
    <property type="molecule type" value="Genomic_DNA"/>
</dbReference>